<gene>
    <name evidence="6" type="ORF">JAAARDRAFT_29276</name>
</gene>
<keyword evidence="7" id="KW-1185">Reference proteome</keyword>
<name>A0A067QIA7_9AGAM</name>
<evidence type="ECO:0000256" key="1">
    <source>
        <dbReference type="ARBA" id="ARBA00006442"/>
    </source>
</evidence>
<dbReference type="AlphaFoldDB" id="A0A067QIA7"/>
<dbReference type="PRINTS" id="PR00368">
    <property type="entry name" value="FADPNR"/>
</dbReference>
<dbReference type="GO" id="GO:0005737">
    <property type="term" value="C:cytoplasm"/>
    <property type="evidence" value="ECO:0007669"/>
    <property type="project" value="TreeGrafter"/>
</dbReference>
<dbReference type="GO" id="GO:0004174">
    <property type="term" value="F:electron-transferring-flavoprotein dehydrogenase activity"/>
    <property type="evidence" value="ECO:0007669"/>
    <property type="project" value="TreeGrafter"/>
</dbReference>
<feature type="domain" description="FAD/NAD(P)-binding" evidence="5">
    <location>
        <begin position="45"/>
        <end position="329"/>
    </location>
</feature>
<sequence length="409" mass="44172">MDISNTTLSVSLTSAAVLLPALALSYFAFNRTMSSTKKIDGKKQTIVIVGGGASGTALARTLSGKLDPAHYNIVLITSRPRYVFLVASLRLVVDENMPTIDVLTPYDRLFVKGNGTLKVGTVAGIEESKEGKGGWVVLEDGEKVAYDALVLATGNIWEGPLAFPDGAEELDEHVSSWRKKFHDAKHVVIGGGGAVGLELAGEIKDIYPNKKVTIVQGDRLLVNDTYPEKWRRDVERRARARGIDIILDDYIDGVPQPGAPVTTRKGTTLDADLVVPARGGRPNTSFVTTLSPSPLTDRGFVRVDPTLQVQGHPSIFATGDILDWPEIKQIAKTYTQVPIIVENLLAYLDGKTGKKIYKGNPEMIVITNGRNGGAGYIGLLWGITIGDWLSKTLKSKELFVSKSKGGLGY</sequence>
<comment type="similarity">
    <text evidence="1">Belongs to the FAD-dependent oxidoreductase family.</text>
</comment>
<dbReference type="OrthoDB" id="202203at2759"/>
<dbReference type="Gene3D" id="3.50.50.100">
    <property type="match status" value="1"/>
</dbReference>
<reference evidence="7" key="1">
    <citation type="journal article" date="2014" name="Proc. Natl. Acad. Sci. U.S.A.">
        <title>Extensive sampling of basidiomycete genomes demonstrates inadequacy of the white-rot/brown-rot paradigm for wood decay fungi.</title>
        <authorList>
            <person name="Riley R."/>
            <person name="Salamov A.A."/>
            <person name="Brown D.W."/>
            <person name="Nagy L.G."/>
            <person name="Floudas D."/>
            <person name="Held B.W."/>
            <person name="Levasseur A."/>
            <person name="Lombard V."/>
            <person name="Morin E."/>
            <person name="Otillar R."/>
            <person name="Lindquist E.A."/>
            <person name="Sun H."/>
            <person name="LaButti K.M."/>
            <person name="Schmutz J."/>
            <person name="Jabbour D."/>
            <person name="Luo H."/>
            <person name="Baker S.E."/>
            <person name="Pisabarro A.G."/>
            <person name="Walton J.D."/>
            <person name="Blanchette R.A."/>
            <person name="Henrissat B."/>
            <person name="Martin F."/>
            <person name="Cullen D."/>
            <person name="Hibbett D.S."/>
            <person name="Grigoriev I.V."/>
        </authorList>
    </citation>
    <scope>NUCLEOTIDE SEQUENCE [LARGE SCALE GENOMIC DNA]</scope>
    <source>
        <strain evidence="7">MUCL 33604</strain>
    </source>
</reference>
<organism evidence="6 7">
    <name type="scientific">Jaapia argillacea MUCL 33604</name>
    <dbReference type="NCBI Taxonomy" id="933084"/>
    <lineage>
        <taxon>Eukaryota</taxon>
        <taxon>Fungi</taxon>
        <taxon>Dikarya</taxon>
        <taxon>Basidiomycota</taxon>
        <taxon>Agaricomycotina</taxon>
        <taxon>Agaricomycetes</taxon>
        <taxon>Agaricomycetidae</taxon>
        <taxon>Jaapiales</taxon>
        <taxon>Jaapiaceae</taxon>
        <taxon>Jaapia</taxon>
    </lineage>
</organism>
<keyword evidence="4" id="KW-0560">Oxidoreductase</keyword>
<dbReference type="PANTHER" id="PTHR43735:SF3">
    <property type="entry name" value="FERROPTOSIS SUPPRESSOR PROTEIN 1"/>
    <property type="match status" value="1"/>
</dbReference>
<protein>
    <recommendedName>
        <fullName evidence="5">FAD/NAD(P)-binding domain-containing protein</fullName>
    </recommendedName>
</protein>
<keyword evidence="2" id="KW-0285">Flavoprotein</keyword>
<proteinExistence type="inferred from homology"/>
<evidence type="ECO:0000256" key="3">
    <source>
        <dbReference type="ARBA" id="ARBA00022827"/>
    </source>
</evidence>
<dbReference type="GO" id="GO:0050660">
    <property type="term" value="F:flavin adenine dinucleotide binding"/>
    <property type="evidence" value="ECO:0007669"/>
    <property type="project" value="TreeGrafter"/>
</dbReference>
<evidence type="ECO:0000313" key="6">
    <source>
        <dbReference type="EMBL" id="KDQ63257.1"/>
    </source>
</evidence>
<evidence type="ECO:0000259" key="5">
    <source>
        <dbReference type="Pfam" id="PF07992"/>
    </source>
</evidence>
<dbReference type="STRING" id="933084.A0A067QIA7"/>
<dbReference type="HOGENOM" id="CLU_019845_2_0_1"/>
<dbReference type="EMBL" id="KL197710">
    <property type="protein sequence ID" value="KDQ63257.1"/>
    <property type="molecule type" value="Genomic_DNA"/>
</dbReference>
<evidence type="ECO:0000313" key="7">
    <source>
        <dbReference type="Proteomes" id="UP000027265"/>
    </source>
</evidence>
<dbReference type="SUPFAM" id="SSF51905">
    <property type="entry name" value="FAD/NAD(P)-binding domain"/>
    <property type="match status" value="1"/>
</dbReference>
<dbReference type="InterPro" id="IPR036188">
    <property type="entry name" value="FAD/NAD-bd_sf"/>
</dbReference>
<evidence type="ECO:0000256" key="4">
    <source>
        <dbReference type="ARBA" id="ARBA00023002"/>
    </source>
</evidence>
<evidence type="ECO:0000256" key="2">
    <source>
        <dbReference type="ARBA" id="ARBA00022630"/>
    </source>
</evidence>
<dbReference type="Pfam" id="PF07992">
    <property type="entry name" value="Pyr_redox_2"/>
    <property type="match status" value="1"/>
</dbReference>
<dbReference type="InParanoid" id="A0A067QIA7"/>
<dbReference type="PANTHER" id="PTHR43735">
    <property type="entry name" value="APOPTOSIS-INDUCING FACTOR 1"/>
    <property type="match status" value="1"/>
</dbReference>
<accession>A0A067QIA7</accession>
<dbReference type="InterPro" id="IPR023753">
    <property type="entry name" value="FAD/NAD-binding_dom"/>
</dbReference>
<dbReference type="Proteomes" id="UP000027265">
    <property type="component" value="Unassembled WGS sequence"/>
</dbReference>
<dbReference type="PRINTS" id="PR00411">
    <property type="entry name" value="PNDRDTASEI"/>
</dbReference>
<keyword evidence="3" id="KW-0274">FAD</keyword>